<dbReference type="Proteomes" id="UP001500967">
    <property type="component" value="Unassembled WGS sequence"/>
</dbReference>
<proteinExistence type="predicted"/>
<dbReference type="PANTHER" id="PTHR45138">
    <property type="entry name" value="REGULATORY COMPONENTS OF SENSORY TRANSDUCTION SYSTEM"/>
    <property type="match status" value="1"/>
</dbReference>
<dbReference type="CDD" id="cd01949">
    <property type="entry name" value="GGDEF"/>
    <property type="match status" value="1"/>
</dbReference>
<feature type="transmembrane region" description="Helical" evidence="1">
    <location>
        <begin position="258"/>
        <end position="281"/>
    </location>
</feature>
<dbReference type="NCBIfam" id="TIGR00254">
    <property type="entry name" value="GGDEF"/>
    <property type="match status" value="1"/>
</dbReference>
<dbReference type="PROSITE" id="PS50887">
    <property type="entry name" value="GGDEF"/>
    <property type="match status" value="1"/>
</dbReference>
<evidence type="ECO:0000313" key="4">
    <source>
        <dbReference type="Proteomes" id="UP001500967"/>
    </source>
</evidence>
<dbReference type="Gene3D" id="3.30.70.270">
    <property type="match status" value="1"/>
</dbReference>
<dbReference type="Pfam" id="PF00990">
    <property type="entry name" value="GGDEF"/>
    <property type="match status" value="1"/>
</dbReference>
<organism evidence="3 4">
    <name type="scientific">Cryptosporangium japonicum</name>
    <dbReference type="NCBI Taxonomy" id="80872"/>
    <lineage>
        <taxon>Bacteria</taxon>
        <taxon>Bacillati</taxon>
        <taxon>Actinomycetota</taxon>
        <taxon>Actinomycetes</taxon>
        <taxon>Cryptosporangiales</taxon>
        <taxon>Cryptosporangiaceae</taxon>
        <taxon>Cryptosporangium</taxon>
    </lineage>
</organism>
<feature type="transmembrane region" description="Helical" evidence="1">
    <location>
        <begin position="63"/>
        <end position="82"/>
    </location>
</feature>
<accession>A0ABP3DUH8</accession>
<feature type="transmembrane region" description="Helical" evidence="1">
    <location>
        <begin position="188"/>
        <end position="207"/>
    </location>
</feature>
<dbReference type="InterPro" id="IPR000160">
    <property type="entry name" value="GGDEF_dom"/>
</dbReference>
<feature type="transmembrane region" description="Helical" evidence="1">
    <location>
        <begin position="219"/>
        <end position="238"/>
    </location>
</feature>
<comment type="caution">
    <text evidence="3">The sequence shown here is derived from an EMBL/GenBank/DDBJ whole genome shotgun (WGS) entry which is preliminary data.</text>
</comment>
<feature type="transmembrane region" description="Helical" evidence="1">
    <location>
        <begin position="287"/>
        <end position="311"/>
    </location>
</feature>
<gene>
    <name evidence="3" type="ORF">GCM10009539_26690</name>
</gene>
<evidence type="ECO:0000259" key="2">
    <source>
        <dbReference type="PROSITE" id="PS50887"/>
    </source>
</evidence>
<keyword evidence="1" id="KW-1133">Transmembrane helix</keyword>
<dbReference type="SUPFAM" id="SSF55073">
    <property type="entry name" value="Nucleotide cyclase"/>
    <property type="match status" value="1"/>
</dbReference>
<dbReference type="InterPro" id="IPR050469">
    <property type="entry name" value="Diguanylate_Cyclase"/>
</dbReference>
<keyword evidence="1" id="KW-0812">Transmembrane</keyword>
<reference evidence="4" key="1">
    <citation type="journal article" date="2019" name="Int. J. Syst. Evol. Microbiol.">
        <title>The Global Catalogue of Microorganisms (GCM) 10K type strain sequencing project: providing services to taxonomists for standard genome sequencing and annotation.</title>
        <authorList>
            <consortium name="The Broad Institute Genomics Platform"/>
            <consortium name="The Broad Institute Genome Sequencing Center for Infectious Disease"/>
            <person name="Wu L."/>
            <person name="Ma J."/>
        </authorList>
    </citation>
    <scope>NUCLEOTIDE SEQUENCE [LARGE SCALE GENOMIC DNA]</scope>
    <source>
        <strain evidence="4">JCM 10425</strain>
    </source>
</reference>
<protein>
    <recommendedName>
        <fullName evidence="2">GGDEF domain-containing protein</fullName>
    </recommendedName>
</protein>
<dbReference type="SMART" id="SM00267">
    <property type="entry name" value="GGDEF"/>
    <property type="match status" value="1"/>
</dbReference>
<dbReference type="InterPro" id="IPR043128">
    <property type="entry name" value="Rev_trsase/Diguanyl_cyclase"/>
</dbReference>
<feature type="transmembrane region" description="Helical" evidence="1">
    <location>
        <begin position="94"/>
        <end position="114"/>
    </location>
</feature>
<dbReference type="EMBL" id="BAAAGX010000010">
    <property type="protein sequence ID" value="GAA0240054.1"/>
    <property type="molecule type" value="Genomic_DNA"/>
</dbReference>
<evidence type="ECO:0000313" key="3">
    <source>
        <dbReference type="EMBL" id="GAA0240054.1"/>
    </source>
</evidence>
<name>A0ABP3DUH8_9ACTN</name>
<feature type="transmembrane region" description="Helical" evidence="1">
    <location>
        <begin position="34"/>
        <end position="51"/>
    </location>
</feature>
<evidence type="ECO:0000256" key="1">
    <source>
        <dbReference type="SAM" id="Phobius"/>
    </source>
</evidence>
<feature type="transmembrane region" description="Helical" evidence="1">
    <location>
        <begin position="126"/>
        <end position="144"/>
    </location>
</feature>
<sequence>MREPWIGFLVGGLVLVVAYRVAPALGVPDLVRTGVYWLLNSAAVVAILVGIRRYRPASRAPWVLAALSQASGVIADIVFYGADAIGEPLPYPSVADALYLLSYPLCAAGMLMIIRRRTPGWDLPSVIDAAIVVASASLLAWIYLISPSASGSGLGLPARIVSGAYPIGDLMLLVVAARLLLGAGKRPFALHLLTGYLVLIVVPDTLYCLQTLDGSYREGGWLETLWMGAAVLLGLSGLHPSMRAADGRSPVAAPDATAVRLTILAVASLLAPATLMVQYLTGSALHLPLACAVCALLFLLVMARLAALVAVQRNVAITDGLTGLRTRRYFSQVLATESDRISRGTGPAVLLLDVDHFKKVNDTYGHHGGDRVLCEVSDRLRRAVRPGDLVARYGGEEFAVILPNTTPAEAHRVAQRVHRAVRGAPMVVNPTTAVPVTVSLGVATMPGDAHTPDELVQLADRLLYLAKETGRDQVATSKAITVTAAEAELSLV</sequence>
<feature type="transmembrane region" description="Helical" evidence="1">
    <location>
        <begin position="164"/>
        <end position="181"/>
    </location>
</feature>
<dbReference type="PANTHER" id="PTHR45138:SF9">
    <property type="entry name" value="DIGUANYLATE CYCLASE DGCM-RELATED"/>
    <property type="match status" value="1"/>
</dbReference>
<feature type="domain" description="GGDEF" evidence="2">
    <location>
        <begin position="345"/>
        <end position="479"/>
    </location>
</feature>
<keyword evidence="4" id="KW-1185">Reference proteome</keyword>
<dbReference type="InterPro" id="IPR029787">
    <property type="entry name" value="Nucleotide_cyclase"/>
</dbReference>
<keyword evidence="1" id="KW-0472">Membrane</keyword>